<feature type="region of interest" description="Disordered" evidence="3">
    <location>
        <begin position="1"/>
        <end position="25"/>
    </location>
</feature>
<dbReference type="EC" id="3.1.26.4" evidence="2"/>
<dbReference type="Gene3D" id="3.30.70.270">
    <property type="match status" value="1"/>
</dbReference>
<evidence type="ECO:0000313" key="6">
    <source>
        <dbReference type="EMBL" id="KAK5862960.1"/>
    </source>
</evidence>
<evidence type="ECO:0000259" key="5">
    <source>
        <dbReference type="Pfam" id="PF17921"/>
    </source>
</evidence>
<accession>A0AAN7XNH7</accession>
<dbReference type="Gene3D" id="3.10.10.10">
    <property type="entry name" value="HIV Type 1 Reverse Transcriptase, subunit A, domain 1"/>
    <property type="match status" value="1"/>
</dbReference>
<evidence type="ECO:0000256" key="3">
    <source>
        <dbReference type="SAM" id="MobiDB-lite"/>
    </source>
</evidence>
<keyword evidence="7" id="KW-1185">Reference proteome</keyword>
<evidence type="ECO:0000313" key="7">
    <source>
        <dbReference type="Proteomes" id="UP001346869"/>
    </source>
</evidence>
<name>A0AAN7XNH7_ELEMC</name>
<feature type="compositionally biased region" description="Basic and acidic residues" evidence="3">
    <location>
        <begin position="1"/>
        <end position="19"/>
    </location>
</feature>
<dbReference type="InterPro" id="IPR043128">
    <property type="entry name" value="Rev_trsase/Diguanyl_cyclase"/>
</dbReference>
<feature type="region of interest" description="Disordered" evidence="3">
    <location>
        <begin position="480"/>
        <end position="501"/>
    </location>
</feature>
<dbReference type="Pfam" id="PF17921">
    <property type="entry name" value="Integrase_H2C2"/>
    <property type="match status" value="1"/>
</dbReference>
<evidence type="ECO:0000259" key="4">
    <source>
        <dbReference type="Pfam" id="PF00078"/>
    </source>
</evidence>
<dbReference type="InterPro" id="IPR036397">
    <property type="entry name" value="RNaseH_sf"/>
</dbReference>
<dbReference type="Pfam" id="PF00078">
    <property type="entry name" value="RVT_1"/>
    <property type="match status" value="1"/>
</dbReference>
<feature type="domain" description="Reverse transcriptase" evidence="4">
    <location>
        <begin position="979"/>
        <end position="1099"/>
    </location>
</feature>
<dbReference type="Proteomes" id="UP001346869">
    <property type="component" value="Unassembled WGS sequence"/>
</dbReference>
<dbReference type="GO" id="GO:0006259">
    <property type="term" value="P:DNA metabolic process"/>
    <property type="evidence" value="ECO:0007669"/>
    <property type="project" value="UniProtKB-ARBA"/>
</dbReference>
<organism evidence="6 7">
    <name type="scientific">Eleginops maclovinus</name>
    <name type="common">Patagonian blennie</name>
    <name type="synonym">Eleginus maclovinus</name>
    <dbReference type="NCBI Taxonomy" id="56733"/>
    <lineage>
        <taxon>Eukaryota</taxon>
        <taxon>Metazoa</taxon>
        <taxon>Chordata</taxon>
        <taxon>Craniata</taxon>
        <taxon>Vertebrata</taxon>
        <taxon>Euteleostomi</taxon>
        <taxon>Actinopterygii</taxon>
        <taxon>Neopterygii</taxon>
        <taxon>Teleostei</taxon>
        <taxon>Neoteleostei</taxon>
        <taxon>Acanthomorphata</taxon>
        <taxon>Eupercaria</taxon>
        <taxon>Perciformes</taxon>
        <taxon>Notothenioidei</taxon>
        <taxon>Eleginopidae</taxon>
        <taxon>Eleginops</taxon>
    </lineage>
</organism>
<protein>
    <recommendedName>
        <fullName evidence="2">ribonuclease H</fullName>
        <ecNumber evidence="2">3.1.26.4</ecNumber>
    </recommendedName>
</protein>
<evidence type="ECO:0000256" key="2">
    <source>
        <dbReference type="ARBA" id="ARBA00012180"/>
    </source>
</evidence>
<gene>
    <name evidence="6" type="ORF">PBY51_000025</name>
</gene>
<dbReference type="PANTHER" id="PTHR47331">
    <property type="entry name" value="PHD-TYPE DOMAIN-CONTAINING PROTEIN"/>
    <property type="match status" value="1"/>
</dbReference>
<proteinExistence type="inferred from homology"/>
<dbReference type="GO" id="GO:0003676">
    <property type="term" value="F:nucleic acid binding"/>
    <property type="evidence" value="ECO:0007669"/>
    <property type="project" value="InterPro"/>
</dbReference>
<comment type="similarity">
    <text evidence="1">Belongs to the beta type-B retroviral polymerase family. HERV class-II K(HML-2) pol subfamily.</text>
</comment>
<evidence type="ECO:0000256" key="1">
    <source>
        <dbReference type="ARBA" id="ARBA00010879"/>
    </source>
</evidence>
<dbReference type="CDD" id="cd01644">
    <property type="entry name" value="RT_pepA17"/>
    <property type="match status" value="1"/>
</dbReference>
<dbReference type="SUPFAM" id="SSF53098">
    <property type="entry name" value="Ribonuclease H-like"/>
    <property type="match status" value="1"/>
</dbReference>
<feature type="domain" description="Integrase zinc-binding" evidence="5">
    <location>
        <begin position="1545"/>
        <end position="1596"/>
    </location>
</feature>
<comment type="caution">
    <text evidence="6">The sequence shown here is derived from an EMBL/GenBank/DDBJ whole genome shotgun (WGS) entry which is preliminary data.</text>
</comment>
<dbReference type="InterPro" id="IPR041588">
    <property type="entry name" value="Integrase_H2C2"/>
</dbReference>
<dbReference type="SUPFAM" id="SSF56672">
    <property type="entry name" value="DNA/RNA polymerases"/>
    <property type="match status" value="1"/>
</dbReference>
<dbReference type="PANTHER" id="PTHR47331:SF5">
    <property type="entry name" value="RIBONUCLEASE H"/>
    <property type="match status" value="1"/>
</dbReference>
<dbReference type="InterPro" id="IPR008042">
    <property type="entry name" value="Retrotrans_Pao"/>
</dbReference>
<dbReference type="GO" id="GO:0004523">
    <property type="term" value="F:RNA-DNA hybrid ribonuclease activity"/>
    <property type="evidence" value="ECO:0007669"/>
    <property type="project" value="UniProtKB-EC"/>
</dbReference>
<dbReference type="Gene3D" id="3.30.420.10">
    <property type="entry name" value="Ribonuclease H-like superfamily/Ribonuclease H"/>
    <property type="match status" value="1"/>
</dbReference>
<dbReference type="InterPro" id="IPR012337">
    <property type="entry name" value="RNaseH-like_sf"/>
</dbReference>
<sequence length="1704" mass="192940">MLEAKKKKDELEELKRQRQEEEDLDEQCKLIDKNAKAAQQWQEEAHKDRERIVRQVAINRRIRQKELELDSAQLVTSFIQQNLFDDPCGAAALFPSPPNVATSSFYDLPPSRIFTPAPSRIPHADNQILAASQFSLFPQPGLPRVPQTFPMPQPMEPKVAIFQAPNSVAAPQTAPLSIGSIQSCPLPPVATAQAAVLSMPSVSTQPSSHHASVSVPHSSLLIHRATAPSATVQAPAYIASMPDPRWPISTGRLPPVQVTSSQQPQALYPHIQPPNNMDLLIASAYGIPRPSLPVFKSGQESEFALLRMALSNLLENHPHLTEHYKYQILLDHLQHPGANKLARSSMHDARPYSTALAALEEKYGQPRLLVQSEIGAILNSPIIRISDVEALDDFSLSIHALVGMLLSLEGPNGSELRCGSHVDRLLSKLPVQYRDGFVEYCIKRGIITGQANRTYSLLDLSTWLQSKTRAKRISERAVELHKQERPTIGDKGPQAVNERRPSRPVSSVYLSTWEKDTTSSAQEKVEIKPKPYCPHCNVRDHFLGSCPDFKKLSKNDILKWINEKDRCRKCGRTHKFDKCTLKRPCNICKEIHLTILHDVNVNKSVTVMLTSSPSELLYMDQPNRSHKVMLKVVNVCLYNGEKTFTTYAVLDDGADRSILLPQAVQSLGLTAQPETISLRTVRQDIVQVHGASVSFEISPINQPNQRHVISSAFTADNLGLSEHTYPVRQLQEQYHHLRDVPLQLVEHACPLVLIGSDYAHLITAIEPILIGPPGGPLAVHTRLGWALQGPAGLVQTHHHTLSFALTCFKSELLSNVERLWQIDTLPYVNEKTATRSKQDKLALDLLHSKTVRVEIDGVMRYATPLLRAPNTALLRAPKKAALPRLCATERRLSKDPPLAKKYQEELDKLVQSGYIQRIPSDQVDQSNEHWYFPHHIVEHNNKHRVVFDCSFEYMGQNLNKCLLPGPTLGPSLLGVLLRFRQHAIAICGDIKAMFHQVRLLNEDKPLLRFIWRGMQLDQEPTVYEWQVLPFGTTCSPCCATYAIHRHVQDHSGSNEDVLQSVQHCFYVDNCLQSFPSSHEAKSLINKMRPLLADGGFDIRQWASNNPAVIHHLPPDAKSKTTELWLSENGDPKELTLGLQWNCCTDMLGYKTRSITYHEPTMRNVYKVLASQYDPLGYLAPFTARAKIIVQDLWKQERGWDNIIKTESLLEKWQAWEMELQNLPDIHFPRCYLPPSVNAATSTSHMHIFCDASERVYGAVAYLQTVDQHHHIHVSFIMARSRIAPKRQLSIPRLELCAALSGAQLVNLLSSELTIPLQSVTLWTDSTTVLSWLTSDSCRYKVFVGTRIAEIQTLTDTMSWRYVDSKSNPADDVTRGKTLLELSQPNRWNRGPPFLLLNPDCWPANPGASVEQEPVAELRKSMFCGTVMFNTNLPDLNKYSSWDDLMEETKEMLYGAAQDQNSNLAQCYINSEKYLLQRAQSECFPEEYNALKTNKSIPRNSKLLPLSPEYDPNLGLIRVGGRLRRAESLDHDTLHPLILDPKHPITKLIIKYYDNKLFHPGPERLLGEVRRKYWILRGRQAIRQHQHQCRDCQRWRANPVIPKMADLPPARLRLFKPPFWSTGVDCFGPFTVKIGRRTEKRWGILFKCLTTRCIHLELLDSMDADTSLMAFRRFVSRRGKPLELISDCGTNFKQERQNCEVHSKR</sequence>
<dbReference type="EMBL" id="JAUZQC010000011">
    <property type="protein sequence ID" value="KAK5862960.1"/>
    <property type="molecule type" value="Genomic_DNA"/>
</dbReference>
<dbReference type="Pfam" id="PF05380">
    <property type="entry name" value="Peptidase_A17"/>
    <property type="match status" value="1"/>
</dbReference>
<reference evidence="6 7" key="1">
    <citation type="journal article" date="2023" name="Genes (Basel)">
        <title>Chromosome-Level Genome Assembly and Circadian Gene Repertoire of the Patagonia Blennie Eleginops maclovinus-The Closest Ancestral Proxy of Antarctic Cryonotothenioids.</title>
        <authorList>
            <person name="Cheng C.C."/>
            <person name="Rivera-Colon A.G."/>
            <person name="Minhas B.F."/>
            <person name="Wilson L."/>
            <person name="Rayamajhi N."/>
            <person name="Vargas-Chacoff L."/>
            <person name="Catchen J.M."/>
        </authorList>
    </citation>
    <scope>NUCLEOTIDE SEQUENCE [LARGE SCALE GENOMIC DNA]</scope>
    <source>
        <strain evidence="6">JMC-PN-2008</strain>
    </source>
</reference>
<dbReference type="InterPro" id="IPR000477">
    <property type="entry name" value="RT_dom"/>
</dbReference>
<reference evidence="6 7" key="2">
    <citation type="journal article" date="2023" name="Mol. Biol. Evol.">
        <title>Genomics of Secondarily Temperate Adaptation in the Only Non-Antarctic Icefish.</title>
        <authorList>
            <person name="Rivera-Colon A.G."/>
            <person name="Rayamajhi N."/>
            <person name="Minhas B.F."/>
            <person name="Madrigal G."/>
            <person name="Bilyk K.T."/>
            <person name="Yoon V."/>
            <person name="Hune M."/>
            <person name="Gregory S."/>
            <person name="Cheng C.H.C."/>
            <person name="Catchen J.M."/>
        </authorList>
    </citation>
    <scope>NUCLEOTIDE SEQUENCE [LARGE SCALE GENOMIC DNA]</scope>
    <source>
        <strain evidence="6">JMC-PN-2008</strain>
    </source>
</reference>
<dbReference type="InterPro" id="IPR043502">
    <property type="entry name" value="DNA/RNA_pol_sf"/>
</dbReference>